<evidence type="ECO:0000313" key="8">
    <source>
        <dbReference type="EMBL" id="KAF2491956.1"/>
    </source>
</evidence>
<dbReference type="InterPro" id="IPR020846">
    <property type="entry name" value="MFS_dom"/>
</dbReference>
<feature type="transmembrane region" description="Helical" evidence="6">
    <location>
        <begin position="79"/>
        <end position="100"/>
    </location>
</feature>
<gene>
    <name evidence="8" type="ORF">BU16DRAFT_574113</name>
</gene>
<comment type="subcellular location">
    <subcellularLocation>
        <location evidence="1">Membrane</location>
        <topology evidence="1">Multi-pass membrane protein</topology>
    </subcellularLocation>
</comment>
<dbReference type="Proteomes" id="UP000799750">
    <property type="component" value="Unassembled WGS sequence"/>
</dbReference>
<organism evidence="8 9">
    <name type="scientific">Lophium mytilinum</name>
    <dbReference type="NCBI Taxonomy" id="390894"/>
    <lineage>
        <taxon>Eukaryota</taxon>
        <taxon>Fungi</taxon>
        <taxon>Dikarya</taxon>
        <taxon>Ascomycota</taxon>
        <taxon>Pezizomycotina</taxon>
        <taxon>Dothideomycetes</taxon>
        <taxon>Pleosporomycetidae</taxon>
        <taxon>Mytilinidiales</taxon>
        <taxon>Mytilinidiaceae</taxon>
        <taxon>Lophium</taxon>
    </lineage>
</organism>
<dbReference type="GO" id="GO:0022857">
    <property type="term" value="F:transmembrane transporter activity"/>
    <property type="evidence" value="ECO:0007669"/>
    <property type="project" value="InterPro"/>
</dbReference>
<proteinExistence type="predicted"/>
<feature type="transmembrane region" description="Helical" evidence="6">
    <location>
        <begin position="170"/>
        <end position="190"/>
    </location>
</feature>
<keyword evidence="5 6" id="KW-0472">Membrane</keyword>
<sequence length="437" mass="48379">MISTNSTDSGAFEKGGPAGSVRAHEVISHDVGVGSFEKDAALAIVGEHAQEIDEAVEKRVVRKIDMFPIPTMVLDTSRLSWATSLFYFGMLAGLYPMAFMLQRFNLGRILGGMVLIWALVCMLTATVTSWRGLYVQRFFLGVVESIIPTAFMCITSGYYTQSEQALRQAFWFSAAPLFIIIGGALNYGFVQIHGGMLKSWQYIYLLAGALTVVFGLMCFAIPNSPVSAWFLTPAERIVAVERLRRGQTGIREALLDLKIYLVMVMMASAYTINGAISGFGPLIVTTFGWSPLDAILLQFPSGGISFISFIAGGWLASRIPNVRLLILVFLCLPIIAGCAMICTKSVMAAAIFVALCVGNIVGPQLVRSQTKAQHYPELWEGLIISYCITITAAITLYYVLWRENKKREGYPIDEEERDRMAFMDLTDKENPYFRYVL</sequence>
<dbReference type="Pfam" id="PF07690">
    <property type="entry name" value="MFS_1"/>
    <property type="match status" value="1"/>
</dbReference>
<feature type="transmembrane region" description="Helical" evidence="6">
    <location>
        <begin position="322"/>
        <end position="341"/>
    </location>
</feature>
<dbReference type="AlphaFoldDB" id="A0A6A6QIX3"/>
<name>A0A6A6QIX3_9PEZI</name>
<dbReference type="PROSITE" id="PS50850">
    <property type="entry name" value="MFS"/>
    <property type="match status" value="1"/>
</dbReference>
<evidence type="ECO:0000256" key="2">
    <source>
        <dbReference type="ARBA" id="ARBA00022448"/>
    </source>
</evidence>
<feature type="transmembrane region" description="Helical" evidence="6">
    <location>
        <begin position="202"/>
        <end position="222"/>
    </location>
</feature>
<keyword evidence="3 6" id="KW-0812">Transmembrane</keyword>
<dbReference type="GO" id="GO:0016020">
    <property type="term" value="C:membrane"/>
    <property type="evidence" value="ECO:0007669"/>
    <property type="project" value="UniProtKB-SubCell"/>
</dbReference>
<evidence type="ECO:0000313" key="9">
    <source>
        <dbReference type="Proteomes" id="UP000799750"/>
    </source>
</evidence>
<feature type="transmembrane region" description="Helical" evidence="6">
    <location>
        <begin position="295"/>
        <end position="316"/>
    </location>
</feature>
<feature type="transmembrane region" description="Helical" evidence="6">
    <location>
        <begin position="259"/>
        <end position="283"/>
    </location>
</feature>
<dbReference type="EMBL" id="MU004194">
    <property type="protein sequence ID" value="KAF2491956.1"/>
    <property type="molecule type" value="Genomic_DNA"/>
</dbReference>
<dbReference type="PANTHER" id="PTHR43791:SF55">
    <property type="entry name" value="TRANSPORTER, PUTATIVE (AFU_ORTHOLOGUE AFUA_6G01820)-RELATED"/>
    <property type="match status" value="1"/>
</dbReference>
<feature type="transmembrane region" description="Helical" evidence="6">
    <location>
        <begin position="106"/>
        <end position="126"/>
    </location>
</feature>
<dbReference type="Gene3D" id="1.20.1250.20">
    <property type="entry name" value="MFS general substrate transporter like domains"/>
    <property type="match status" value="2"/>
</dbReference>
<dbReference type="SUPFAM" id="SSF103473">
    <property type="entry name" value="MFS general substrate transporter"/>
    <property type="match status" value="1"/>
</dbReference>
<evidence type="ECO:0000256" key="6">
    <source>
        <dbReference type="SAM" id="Phobius"/>
    </source>
</evidence>
<keyword evidence="4 6" id="KW-1133">Transmembrane helix</keyword>
<feature type="transmembrane region" description="Helical" evidence="6">
    <location>
        <begin position="138"/>
        <end position="158"/>
    </location>
</feature>
<reference evidence="8" key="1">
    <citation type="journal article" date="2020" name="Stud. Mycol.">
        <title>101 Dothideomycetes genomes: a test case for predicting lifestyles and emergence of pathogens.</title>
        <authorList>
            <person name="Haridas S."/>
            <person name="Albert R."/>
            <person name="Binder M."/>
            <person name="Bloem J."/>
            <person name="Labutti K."/>
            <person name="Salamov A."/>
            <person name="Andreopoulos B."/>
            <person name="Baker S."/>
            <person name="Barry K."/>
            <person name="Bills G."/>
            <person name="Bluhm B."/>
            <person name="Cannon C."/>
            <person name="Castanera R."/>
            <person name="Culley D."/>
            <person name="Daum C."/>
            <person name="Ezra D."/>
            <person name="Gonzalez J."/>
            <person name="Henrissat B."/>
            <person name="Kuo A."/>
            <person name="Liang C."/>
            <person name="Lipzen A."/>
            <person name="Lutzoni F."/>
            <person name="Magnuson J."/>
            <person name="Mondo S."/>
            <person name="Nolan M."/>
            <person name="Ohm R."/>
            <person name="Pangilinan J."/>
            <person name="Park H.-J."/>
            <person name="Ramirez L."/>
            <person name="Alfaro M."/>
            <person name="Sun H."/>
            <person name="Tritt A."/>
            <person name="Yoshinaga Y."/>
            <person name="Zwiers L.-H."/>
            <person name="Turgeon B."/>
            <person name="Goodwin S."/>
            <person name="Spatafora J."/>
            <person name="Crous P."/>
            <person name="Grigoriev I."/>
        </authorList>
    </citation>
    <scope>NUCLEOTIDE SEQUENCE</scope>
    <source>
        <strain evidence="8">CBS 269.34</strain>
    </source>
</reference>
<evidence type="ECO:0000256" key="3">
    <source>
        <dbReference type="ARBA" id="ARBA00022692"/>
    </source>
</evidence>
<dbReference type="OrthoDB" id="1932925at2759"/>
<dbReference type="InterPro" id="IPR011701">
    <property type="entry name" value="MFS"/>
</dbReference>
<feature type="transmembrane region" description="Helical" evidence="6">
    <location>
        <begin position="348"/>
        <end position="366"/>
    </location>
</feature>
<dbReference type="PANTHER" id="PTHR43791">
    <property type="entry name" value="PERMEASE-RELATED"/>
    <property type="match status" value="1"/>
</dbReference>
<feature type="transmembrane region" description="Helical" evidence="6">
    <location>
        <begin position="378"/>
        <end position="400"/>
    </location>
</feature>
<accession>A0A6A6QIX3</accession>
<protein>
    <submittedName>
        <fullName evidence="8">MFS general substrate transporter</fullName>
    </submittedName>
</protein>
<evidence type="ECO:0000256" key="1">
    <source>
        <dbReference type="ARBA" id="ARBA00004141"/>
    </source>
</evidence>
<keyword evidence="9" id="KW-1185">Reference proteome</keyword>
<keyword evidence="2" id="KW-0813">Transport</keyword>
<feature type="domain" description="Major facilitator superfamily (MFS) profile" evidence="7">
    <location>
        <begin position="27"/>
        <end position="437"/>
    </location>
</feature>
<dbReference type="InterPro" id="IPR036259">
    <property type="entry name" value="MFS_trans_sf"/>
</dbReference>
<evidence type="ECO:0000259" key="7">
    <source>
        <dbReference type="PROSITE" id="PS50850"/>
    </source>
</evidence>
<evidence type="ECO:0000256" key="4">
    <source>
        <dbReference type="ARBA" id="ARBA00022989"/>
    </source>
</evidence>
<evidence type="ECO:0000256" key="5">
    <source>
        <dbReference type="ARBA" id="ARBA00023136"/>
    </source>
</evidence>